<name>A0A1G5Q2K2_9RHOB</name>
<dbReference type="CDD" id="cd03674">
    <property type="entry name" value="NUDIX_Hydrolase"/>
    <property type="match status" value="1"/>
</dbReference>
<keyword evidence="2" id="KW-1185">Reference proteome</keyword>
<organism evidence="1 2">
    <name type="scientific">Epibacterium ulvae</name>
    <dbReference type="NCBI Taxonomy" id="1156985"/>
    <lineage>
        <taxon>Bacteria</taxon>
        <taxon>Pseudomonadati</taxon>
        <taxon>Pseudomonadota</taxon>
        <taxon>Alphaproteobacteria</taxon>
        <taxon>Rhodobacterales</taxon>
        <taxon>Roseobacteraceae</taxon>
        <taxon>Epibacterium</taxon>
    </lineage>
</organism>
<dbReference type="Gene3D" id="3.90.79.10">
    <property type="entry name" value="Nucleoside Triphosphate Pyrophosphohydrolase"/>
    <property type="match status" value="1"/>
</dbReference>
<dbReference type="InterPro" id="IPR015797">
    <property type="entry name" value="NUDIX_hydrolase-like_dom_sf"/>
</dbReference>
<dbReference type="RefSeq" id="WP_332835851.1">
    <property type="nucleotide sequence ID" value="NZ_FMWG01000002.1"/>
</dbReference>
<dbReference type="AlphaFoldDB" id="A0A1G5Q2K2"/>
<dbReference type="GO" id="GO:0003824">
    <property type="term" value="F:catalytic activity"/>
    <property type="evidence" value="ECO:0007669"/>
    <property type="project" value="UniProtKB-ARBA"/>
</dbReference>
<dbReference type="Proteomes" id="UP000198767">
    <property type="component" value="Unassembled WGS sequence"/>
</dbReference>
<proteinExistence type="predicted"/>
<sequence>MEDDLKRQLPGIGTYNLKTTFDMEICTRFMGFLDAEPRAFERDPSHDHVTASAFVVSKDLTSVVLTHHVKLDKWLQLGGHCDGLVDAAFVAQKEAYEESGLSRIRLLTEDVIDLDVHEIPARGADPAHLHFDVRYLFQAEQGRLCSSAESNDLAWVPLEALEEYSDEPSLLRLRDKAIDIIGELSLSGGA</sequence>
<evidence type="ECO:0000313" key="2">
    <source>
        <dbReference type="Proteomes" id="UP000198767"/>
    </source>
</evidence>
<dbReference type="SUPFAM" id="SSF55811">
    <property type="entry name" value="Nudix"/>
    <property type="match status" value="1"/>
</dbReference>
<dbReference type="EMBL" id="FMWG01000002">
    <property type="protein sequence ID" value="SCZ55892.1"/>
    <property type="molecule type" value="Genomic_DNA"/>
</dbReference>
<gene>
    <name evidence="1" type="ORF">SAMN04488118_102493</name>
</gene>
<evidence type="ECO:0000313" key="1">
    <source>
        <dbReference type="EMBL" id="SCZ55892.1"/>
    </source>
</evidence>
<protein>
    <submittedName>
        <fullName evidence="1">Uncharacterized protein</fullName>
    </submittedName>
</protein>
<reference evidence="1 2" key="1">
    <citation type="submission" date="2016-10" db="EMBL/GenBank/DDBJ databases">
        <authorList>
            <person name="de Groot N.N."/>
        </authorList>
    </citation>
    <scope>NUCLEOTIDE SEQUENCE [LARGE SCALE GENOMIC DNA]</scope>
    <source>
        <strain evidence="1 2">U95</strain>
    </source>
</reference>
<accession>A0A1G5Q2K2</accession>
<dbReference type="STRING" id="1156985.SAMN04488118_102493"/>